<dbReference type="InterPro" id="IPR032523">
    <property type="entry name" value="CcmF_C"/>
</dbReference>
<feature type="transmembrane region" description="Helical" evidence="1">
    <location>
        <begin position="70"/>
        <end position="90"/>
    </location>
</feature>
<name>A0A382XLY5_9ZZZZ</name>
<evidence type="ECO:0000313" key="3">
    <source>
        <dbReference type="EMBL" id="SVD72132.1"/>
    </source>
</evidence>
<reference evidence="3" key="1">
    <citation type="submission" date="2018-05" db="EMBL/GenBank/DDBJ databases">
        <authorList>
            <person name="Lanie J.A."/>
            <person name="Ng W.-L."/>
            <person name="Kazmierczak K.M."/>
            <person name="Andrzejewski T.M."/>
            <person name="Davidsen T.M."/>
            <person name="Wayne K.J."/>
            <person name="Tettelin H."/>
            <person name="Glass J.I."/>
            <person name="Rusch D."/>
            <person name="Podicherti R."/>
            <person name="Tsui H.-C.T."/>
            <person name="Winkler M.E."/>
        </authorList>
    </citation>
    <scope>NUCLEOTIDE SEQUENCE</scope>
</reference>
<dbReference type="AlphaFoldDB" id="A0A382XLY5"/>
<dbReference type="Pfam" id="PF16327">
    <property type="entry name" value="CcmF_C"/>
    <property type="match status" value="1"/>
</dbReference>
<keyword evidence="1" id="KW-0812">Transmembrane</keyword>
<organism evidence="3">
    <name type="scientific">marine metagenome</name>
    <dbReference type="NCBI Taxonomy" id="408172"/>
    <lineage>
        <taxon>unclassified sequences</taxon>
        <taxon>metagenomes</taxon>
        <taxon>ecological metagenomes</taxon>
    </lineage>
</organism>
<evidence type="ECO:0000256" key="1">
    <source>
        <dbReference type="SAM" id="Phobius"/>
    </source>
</evidence>
<evidence type="ECO:0000259" key="2">
    <source>
        <dbReference type="Pfam" id="PF16327"/>
    </source>
</evidence>
<keyword evidence="1" id="KW-1133">Transmembrane helix</keyword>
<gene>
    <name evidence="3" type="ORF">METZ01_LOCUS424986</name>
</gene>
<feature type="non-terminal residue" evidence="3">
    <location>
        <position position="1"/>
    </location>
</feature>
<feature type="domain" description="Cytochrome c-type biogenesis protein CcmF C-terminal" evidence="2">
    <location>
        <begin position="1"/>
        <end position="91"/>
    </location>
</feature>
<keyword evidence="1" id="KW-0472">Membrane</keyword>
<sequence>KNYQSLKANFSLEKKNRIISYIEPGKNYYPVSKMITTEAGIYHDWFKDIYITLGNENNNIWFIRVYINPLVSFIWVGVFIMIFSSVIAVIKK</sequence>
<proteinExistence type="predicted"/>
<accession>A0A382XLY5</accession>
<protein>
    <recommendedName>
        <fullName evidence="2">Cytochrome c-type biogenesis protein CcmF C-terminal domain-containing protein</fullName>
    </recommendedName>
</protein>
<dbReference type="EMBL" id="UINC01168873">
    <property type="protein sequence ID" value="SVD72132.1"/>
    <property type="molecule type" value="Genomic_DNA"/>
</dbReference>